<comment type="caution">
    <text evidence="1">The sequence shown here is derived from an EMBL/GenBank/DDBJ whole genome shotgun (WGS) entry which is preliminary data.</text>
</comment>
<organism evidence="1">
    <name type="scientific">marine sediment metagenome</name>
    <dbReference type="NCBI Taxonomy" id="412755"/>
    <lineage>
        <taxon>unclassified sequences</taxon>
        <taxon>metagenomes</taxon>
        <taxon>ecological metagenomes</taxon>
    </lineage>
</organism>
<gene>
    <name evidence="1" type="ORF">LCGC14_2229110</name>
</gene>
<protein>
    <submittedName>
        <fullName evidence="1">Uncharacterized protein</fullName>
    </submittedName>
</protein>
<name>A0A0F9D8Q0_9ZZZZ</name>
<proteinExistence type="predicted"/>
<dbReference type="AlphaFoldDB" id="A0A0F9D8Q0"/>
<reference evidence="1" key="1">
    <citation type="journal article" date="2015" name="Nature">
        <title>Complex archaea that bridge the gap between prokaryotes and eukaryotes.</title>
        <authorList>
            <person name="Spang A."/>
            <person name="Saw J.H."/>
            <person name="Jorgensen S.L."/>
            <person name="Zaremba-Niedzwiedzka K."/>
            <person name="Martijn J."/>
            <person name="Lind A.E."/>
            <person name="van Eijk R."/>
            <person name="Schleper C."/>
            <person name="Guy L."/>
            <person name="Ettema T.J."/>
        </authorList>
    </citation>
    <scope>NUCLEOTIDE SEQUENCE</scope>
</reference>
<evidence type="ECO:0000313" key="1">
    <source>
        <dbReference type="EMBL" id="KKL58068.1"/>
    </source>
</evidence>
<sequence>MFDTRIGELLDDLDAQRNYLKELQIKLLDEQKKNSKANIFRFRVMSFIINEYLENYIRIKANNDILRNATALDLDDMERLNETISFNMGYKQSVMDLSKKLNLKIDFDE</sequence>
<dbReference type="EMBL" id="LAZR01029950">
    <property type="protein sequence ID" value="KKL58068.1"/>
    <property type="molecule type" value="Genomic_DNA"/>
</dbReference>
<accession>A0A0F9D8Q0</accession>